<dbReference type="GO" id="GO:0045087">
    <property type="term" value="P:innate immune response"/>
    <property type="evidence" value="ECO:0007669"/>
    <property type="project" value="TreeGrafter"/>
</dbReference>
<dbReference type="AlphaFoldDB" id="A0A914X8U8"/>
<dbReference type="Gene3D" id="3.40.50.410">
    <property type="entry name" value="von Willebrand factor, type A domain"/>
    <property type="match status" value="1"/>
</dbReference>
<keyword evidence="2" id="KW-1185">Reference proteome</keyword>
<dbReference type="SMART" id="SM00034">
    <property type="entry name" value="CLECT"/>
    <property type="match status" value="1"/>
</dbReference>
<dbReference type="PANTHER" id="PTHR31024">
    <property type="entry name" value="C-TYPE LECTIN"/>
    <property type="match status" value="1"/>
</dbReference>
<dbReference type="InterPro" id="IPR016186">
    <property type="entry name" value="C-type_lectin-like/link_sf"/>
</dbReference>
<protein>
    <submittedName>
        <fullName evidence="3">C-type lectin domain-containing protein</fullName>
    </submittedName>
</protein>
<evidence type="ECO:0000259" key="1">
    <source>
        <dbReference type="PROSITE" id="PS50041"/>
    </source>
</evidence>
<dbReference type="PROSITE" id="PS50041">
    <property type="entry name" value="C_TYPE_LECTIN_2"/>
    <property type="match status" value="1"/>
</dbReference>
<organism evidence="2 3">
    <name type="scientific">Plectus sambesii</name>
    <dbReference type="NCBI Taxonomy" id="2011161"/>
    <lineage>
        <taxon>Eukaryota</taxon>
        <taxon>Metazoa</taxon>
        <taxon>Ecdysozoa</taxon>
        <taxon>Nematoda</taxon>
        <taxon>Chromadorea</taxon>
        <taxon>Plectida</taxon>
        <taxon>Plectina</taxon>
        <taxon>Plectoidea</taxon>
        <taxon>Plectidae</taxon>
        <taxon>Plectus</taxon>
    </lineage>
</organism>
<dbReference type="Pfam" id="PF00092">
    <property type="entry name" value="VWA"/>
    <property type="match status" value="1"/>
</dbReference>
<dbReference type="InterPro" id="IPR002035">
    <property type="entry name" value="VWF_A"/>
</dbReference>
<dbReference type="PANTHER" id="PTHR31024:SF13">
    <property type="entry name" value="C-TYPE LECTIN DOMAIN-CONTAINING PROTEIN 160"/>
    <property type="match status" value="1"/>
</dbReference>
<dbReference type="InterPro" id="IPR016187">
    <property type="entry name" value="CTDL_fold"/>
</dbReference>
<dbReference type="SUPFAM" id="SSF53300">
    <property type="entry name" value="vWA-like"/>
    <property type="match status" value="1"/>
</dbReference>
<dbReference type="Pfam" id="PF00059">
    <property type="entry name" value="Lectin_C"/>
    <property type="match status" value="1"/>
</dbReference>
<dbReference type="InterPro" id="IPR001304">
    <property type="entry name" value="C-type_lectin-like"/>
</dbReference>
<evidence type="ECO:0000313" key="3">
    <source>
        <dbReference type="WBParaSite" id="PSAMB.scaffold690size43673.g8187.t1"/>
    </source>
</evidence>
<reference evidence="3" key="1">
    <citation type="submission" date="2022-11" db="UniProtKB">
        <authorList>
            <consortium name="WormBaseParasite"/>
        </authorList>
    </citation>
    <scope>IDENTIFICATION</scope>
</reference>
<proteinExistence type="predicted"/>
<accession>A0A914X8U8</accession>
<dbReference type="WBParaSite" id="PSAMB.scaffold690size43673.g8187.t1">
    <property type="protein sequence ID" value="PSAMB.scaffold690size43673.g8187.t1"/>
    <property type="gene ID" value="PSAMB.scaffold690size43673.g8187"/>
</dbReference>
<dbReference type="CDD" id="cd00037">
    <property type="entry name" value="CLECT"/>
    <property type="match status" value="1"/>
</dbReference>
<dbReference type="InterPro" id="IPR036465">
    <property type="entry name" value="vWFA_dom_sf"/>
</dbReference>
<sequence>MGEEIHLLFDEFRQMALRAAQDVISQSDERPTAQNVVFLVTSANQKGSPLDPHPIANQLKSDGTTIITVGYAQSDTTTPPTIDFASPGYNFTNRQPDLFPALGRALCDVNCFCLPRWVQYASGTPGYPQYKKYGECLFLQTLPATWDTARQVCQTMTVTGGYLMDELDADKHYFAKAQATATHPEVQSQGYWTGLNNKDGFWSWDRGNGNGLPLAGDDFNNWMSGYPMAGSAQCVADVRFSGFIMKWKNLPCSSPFTDARVYFCQTRSCDTDNYCG</sequence>
<feature type="domain" description="C-type lectin" evidence="1">
    <location>
        <begin position="132"/>
        <end position="253"/>
    </location>
</feature>
<dbReference type="Gene3D" id="3.10.100.10">
    <property type="entry name" value="Mannose-Binding Protein A, subunit A"/>
    <property type="match status" value="1"/>
</dbReference>
<dbReference type="SUPFAM" id="SSF56436">
    <property type="entry name" value="C-type lectin-like"/>
    <property type="match status" value="1"/>
</dbReference>
<evidence type="ECO:0000313" key="2">
    <source>
        <dbReference type="Proteomes" id="UP000887566"/>
    </source>
</evidence>
<name>A0A914X8U8_9BILA</name>
<dbReference type="Proteomes" id="UP000887566">
    <property type="component" value="Unplaced"/>
</dbReference>